<gene>
    <name evidence="1" type="ORF">ASILVAE211_15565</name>
</gene>
<dbReference type="InterPro" id="IPR042258">
    <property type="entry name" value="DGOK_N"/>
</dbReference>
<accession>A0A963YTA3</accession>
<dbReference type="Pfam" id="PF05035">
    <property type="entry name" value="DGOK"/>
    <property type="match status" value="1"/>
</dbReference>
<dbReference type="CDD" id="cd24012">
    <property type="entry name" value="ASKHA_NBD_KDGal-kinase"/>
    <property type="match status" value="1"/>
</dbReference>
<comment type="caution">
    <text evidence="1">The sequence shown here is derived from an EMBL/GenBank/DDBJ whole genome shotgun (WGS) entry which is preliminary data.</text>
</comment>
<dbReference type="InterPro" id="IPR007729">
    <property type="entry name" value="DGOK"/>
</dbReference>
<dbReference type="Proteomes" id="UP000708298">
    <property type="component" value="Unassembled WGS sequence"/>
</dbReference>
<evidence type="ECO:0000313" key="1">
    <source>
        <dbReference type="EMBL" id="MCB8876610.1"/>
    </source>
</evidence>
<dbReference type="AlphaFoldDB" id="A0A963YTA3"/>
<proteinExistence type="predicted"/>
<dbReference type="GO" id="GO:0034194">
    <property type="term" value="P:D-galactonate catabolic process"/>
    <property type="evidence" value="ECO:0007669"/>
    <property type="project" value="InterPro"/>
</dbReference>
<dbReference type="Gene3D" id="3.30.420.310">
    <property type="entry name" value="2-keto-3-deoxy-galactonokinase, C-terminal domain"/>
    <property type="match status" value="1"/>
</dbReference>
<reference evidence="1" key="2">
    <citation type="submission" date="2021-01" db="EMBL/GenBank/DDBJ databases">
        <authorList>
            <person name="Mieszkin S."/>
            <person name="Pouder E."/>
            <person name="Alain K."/>
        </authorList>
    </citation>
    <scope>NUCLEOTIDE SEQUENCE</scope>
    <source>
        <strain evidence="1">HW T2.11</strain>
    </source>
</reference>
<dbReference type="EMBL" id="JAESVB010000007">
    <property type="protein sequence ID" value="MCB8876610.1"/>
    <property type="molecule type" value="Genomic_DNA"/>
</dbReference>
<sequence>MIGVDWGTSSFRAYRIGPNGQVLDKASAHSGIMFVENGRFADVLRRTIQPWVNGGERRVLLSGMIGSRQGWVEAPYAHCPAGAADLASATIPVTYDGAEVRIIPGVTTEDAGVPEVMRGEETQIIGALAEFGDSGVACMPGSHSKWVKIGGGRITGFSTYMTGESFAALSGHTILGRMMKVDAPADPAALRQGLARSGDAGGLLRHLFGVRTLGLFDRLSEVSAASYLSGLLLGHEVRAALAAHQNAGPVVLIGDPKLCGLYADAIAFCGGQARGLDYEAAPAGLHRIGQAVAWAA</sequence>
<reference evidence="1" key="1">
    <citation type="journal article" date="2021" name="Microorganisms">
        <title>Acidisoma silvae sp. nov. and Acidisomacellulosilytica sp. nov., Two Acidophilic Bacteria Isolated from Decaying Wood, Hydrolyzing Cellulose and Producing Poly-3-hydroxybutyrate.</title>
        <authorList>
            <person name="Mieszkin S."/>
            <person name="Pouder E."/>
            <person name="Uroz S."/>
            <person name="Simon-Colin C."/>
            <person name="Alain K."/>
        </authorList>
    </citation>
    <scope>NUCLEOTIDE SEQUENCE</scope>
    <source>
        <strain evidence="1">HW T2.11</strain>
    </source>
</reference>
<dbReference type="RefSeq" id="WP_227322271.1">
    <property type="nucleotide sequence ID" value="NZ_JAESVB010000007.1"/>
</dbReference>
<dbReference type="GO" id="GO:0008671">
    <property type="term" value="F:2-dehydro-3-deoxygalactonokinase activity"/>
    <property type="evidence" value="ECO:0007669"/>
    <property type="project" value="InterPro"/>
</dbReference>
<dbReference type="Gene3D" id="3.30.420.300">
    <property type="entry name" value="2-keto-3-deoxy-galactonokinase, substrate binding domain"/>
    <property type="match status" value="1"/>
</dbReference>
<evidence type="ECO:0000313" key="2">
    <source>
        <dbReference type="Proteomes" id="UP000708298"/>
    </source>
</evidence>
<name>A0A963YTA3_9PROT</name>
<organism evidence="1 2">
    <name type="scientific">Acidisoma silvae</name>
    <dbReference type="NCBI Taxonomy" id="2802396"/>
    <lineage>
        <taxon>Bacteria</taxon>
        <taxon>Pseudomonadati</taxon>
        <taxon>Pseudomonadota</taxon>
        <taxon>Alphaproteobacteria</taxon>
        <taxon>Acetobacterales</taxon>
        <taxon>Acidocellaceae</taxon>
        <taxon>Acidisoma</taxon>
    </lineage>
</organism>
<keyword evidence="2" id="KW-1185">Reference proteome</keyword>
<protein>
    <submittedName>
        <fullName evidence="1">2-dehydro-3-deoxygalactonokinase</fullName>
    </submittedName>
</protein>
<dbReference type="InterPro" id="IPR042257">
    <property type="entry name" value="DGOK_C"/>
</dbReference>